<dbReference type="CDD" id="cd02012">
    <property type="entry name" value="TPP_TK"/>
    <property type="match status" value="1"/>
</dbReference>
<dbReference type="SUPFAM" id="SSF52518">
    <property type="entry name" value="Thiamin diphosphate-binding fold (THDP-binding)"/>
    <property type="match status" value="1"/>
</dbReference>
<dbReference type="EC" id="2.2.1.1" evidence="5"/>
<dbReference type="Proteomes" id="UP001057134">
    <property type="component" value="Chromosome"/>
</dbReference>
<proteinExistence type="inferred from homology"/>
<evidence type="ECO:0000256" key="1">
    <source>
        <dbReference type="ARBA" id="ARBA00001964"/>
    </source>
</evidence>
<dbReference type="Gene3D" id="3.40.50.970">
    <property type="match status" value="1"/>
</dbReference>
<dbReference type="InterPro" id="IPR005474">
    <property type="entry name" value="Transketolase_N"/>
</dbReference>
<organism evidence="5 6">
    <name type="scientific">Paenibacillus konkukensis</name>
    <dbReference type="NCBI Taxonomy" id="2020716"/>
    <lineage>
        <taxon>Bacteria</taxon>
        <taxon>Bacillati</taxon>
        <taxon>Bacillota</taxon>
        <taxon>Bacilli</taxon>
        <taxon>Bacillales</taxon>
        <taxon>Paenibacillaceae</taxon>
        <taxon>Paenibacillus</taxon>
    </lineage>
</organism>
<evidence type="ECO:0000256" key="2">
    <source>
        <dbReference type="ARBA" id="ARBA00007131"/>
    </source>
</evidence>
<evidence type="ECO:0000313" key="5">
    <source>
        <dbReference type="EMBL" id="UQZ82328.1"/>
    </source>
</evidence>
<dbReference type="GO" id="GO:0004802">
    <property type="term" value="F:transketolase activity"/>
    <property type="evidence" value="ECO:0007669"/>
    <property type="project" value="UniProtKB-EC"/>
</dbReference>
<comment type="similarity">
    <text evidence="2">Belongs to the transketolase family.</text>
</comment>
<dbReference type="InterPro" id="IPR029061">
    <property type="entry name" value="THDP-binding"/>
</dbReference>
<evidence type="ECO:0000256" key="3">
    <source>
        <dbReference type="ARBA" id="ARBA00023052"/>
    </source>
</evidence>
<keyword evidence="5" id="KW-0808">Transferase</keyword>
<dbReference type="EMBL" id="CP027059">
    <property type="protein sequence ID" value="UQZ82328.1"/>
    <property type="molecule type" value="Genomic_DNA"/>
</dbReference>
<keyword evidence="3" id="KW-0786">Thiamine pyrophosphate</keyword>
<evidence type="ECO:0000259" key="4">
    <source>
        <dbReference type="Pfam" id="PF00456"/>
    </source>
</evidence>
<evidence type="ECO:0000313" key="6">
    <source>
        <dbReference type="Proteomes" id="UP001057134"/>
    </source>
</evidence>
<accession>A0ABY4RJM8</accession>
<gene>
    <name evidence="5" type="primary">tktA</name>
    <name evidence="5" type="ORF">SK3146_01485</name>
</gene>
<keyword evidence="6" id="KW-1185">Reference proteome</keyword>
<dbReference type="PANTHER" id="PTHR47514">
    <property type="entry name" value="TRANSKETOLASE N-TERMINAL SECTION-RELATED"/>
    <property type="match status" value="1"/>
</dbReference>
<name>A0ABY4RJM8_9BACL</name>
<dbReference type="PANTHER" id="PTHR47514:SF1">
    <property type="entry name" value="TRANSKETOLASE N-TERMINAL SECTION-RELATED"/>
    <property type="match status" value="1"/>
</dbReference>
<dbReference type="RefSeq" id="WP_249864476.1">
    <property type="nucleotide sequence ID" value="NZ_CP027059.1"/>
</dbReference>
<comment type="cofactor">
    <cofactor evidence="1">
        <name>thiamine diphosphate</name>
        <dbReference type="ChEBI" id="CHEBI:58937"/>
    </cofactor>
</comment>
<sequence>MDISALKAKAAEIRTQLLTMIHAAKTGHTGGSLSNTDILTALYYHVMKVDPQRPKWEERDRFVASKGHSVESLWCILADLGFFPKEELATFSGFGTRLIGHPNNKVPGIEMNTGALGHGLAVSVGMALAAKRDGSPYRVFCLMGDGEQAEGSVWEAAMAGAHYKLDQLVGIIDRNRLQISGSTEEVMGLEPLEEKWRAFGWHVVSIDGNDMEALVKAFEAVPEQSGKPTLVMANTVKGKGVSFAENVPHWHHHVPNDDELALALKELAAERERWTREGQVQGQ</sequence>
<feature type="domain" description="Transketolase N-terminal" evidence="4">
    <location>
        <begin position="10"/>
        <end position="267"/>
    </location>
</feature>
<reference evidence="5" key="2">
    <citation type="journal article" date="2021" name="J Anim Sci Technol">
        <title>Complete genome sequence of Paenibacillus konkukensis sp. nov. SK3146 as a potential probiotic strain.</title>
        <authorList>
            <person name="Jung H.I."/>
            <person name="Park S."/>
            <person name="Niu K.M."/>
            <person name="Lee S.W."/>
            <person name="Kothari D."/>
            <person name="Yi K.J."/>
            <person name="Kim S.K."/>
        </authorList>
    </citation>
    <scope>NUCLEOTIDE SEQUENCE</scope>
    <source>
        <strain evidence="5">SK3146</strain>
    </source>
</reference>
<reference evidence="5" key="1">
    <citation type="submission" date="2018-02" db="EMBL/GenBank/DDBJ databases">
        <authorList>
            <person name="Kim S.-K."/>
            <person name="Jung H.-I."/>
            <person name="Lee S.-W."/>
        </authorList>
    </citation>
    <scope>NUCLEOTIDE SEQUENCE</scope>
    <source>
        <strain evidence="5">SK3146</strain>
    </source>
</reference>
<dbReference type="Pfam" id="PF00456">
    <property type="entry name" value="Transketolase_N"/>
    <property type="match status" value="1"/>
</dbReference>
<protein>
    <submittedName>
        <fullName evidence="5">Transketolase 1</fullName>
        <ecNumber evidence="5">2.2.1.1</ecNumber>
    </submittedName>
</protein>